<dbReference type="InterPro" id="IPR036378">
    <property type="entry name" value="FAS1_dom_sf"/>
</dbReference>
<protein>
    <submittedName>
        <fullName evidence="3">Fasciclin domain-containing protein</fullName>
    </submittedName>
</protein>
<dbReference type="PROSITE" id="PS50213">
    <property type="entry name" value="FAS1"/>
    <property type="match status" value="1"/>
</dbReference>
<name>A0A931HA53_9SPHN</name>
<dbReference type="InterPro" id="IPR000782">
    <property type="entry name" value="FAS1_domain"/>
</dbReference>
<dbReference type="Proteomes" id="UP000617634">
    <property type="component" value="Unassembled WGS sequence"/>
</dbReference>
<sequence>MTTKTKNRLCHGLAAAMLLCSLSACSSNEDTPEAAAVPSAQSVAALIADADNLSSLASALEKTGLASVFDGKASYTLLAPDDAAFATLGENGKDMIEGSDNAAIAALLKEHMLPGYVTLDDLAAAIDTSEDGSVTMTNLAGEALTFTRENEAIMVASPDGKQVALNKDALAGGQSIAIPVDGLLKQT</sequence>
<evidence type="ECO:0000256" key="1">
    <source>
        <dbReference type="SAM" id="SignalP"/>
    </source>
</evidence>
<keyword evidence="4" id="KW-1185">Reference proteome</keyword>
<proteinExistence type="predicted"/>
<dbReference type="SUPFAM" id="SSF82153">
    <property type="entry name" value="FAS1 domain"/>
    <property type="match status" value="1"/>
</dbReference>
<keyword evidence="1" id="KW-0732">Signal</keyword>
<feature type="signal peptide" evidence="1">
    <location>
        <begin position="1"/>
        <end position="26"/>
    </location>
</feature>
<dbReference type="Gene3D" id="2.30.180.10">
    <property type="entry name" value="FAS1 domain"/>
    <property type="match status" value="1"/>
</dbReference>
<dbReference type="Pfam" id="PF02469">
    <property type="entry name" value="Fasciclin"/>
    <property type="match status" value="1"/>
</dbReference>
<organism evidence="3 4">
    <name type="scientific">Novosphingobium aureum</name>
    <dbReference type="NCBI Taxonomy" id="2792964"/>
    <lineage>
        <taxon>Bacteria</taxon>
        <taxon>Pseudomonadati</taxon>
        <taxon>Pseudomonadota</taxon>
        <taxon>Alphaproteobacteria</taxon>
        <taxon>Sphingomonadales</taxon>
        <taxon>Sphingomonadaceae</taxon>
        <taxon>Novosphingobium</taxon>
    </lineage>
</organism>
<reference evidence="3" key="1">
    <citation type="submission" date="2020-11" db="EMBL/GenBank/DDBJ databases">
        <title>Novosphingobium aureum sp. nov., a marine bacterium isolated from sediment of a salt flat.</title>
        <authorList>
            <person name="Yoo Y."/>
            <person name="Kim J.-J."/>
        </authorList>
    </citation>
    <scope>NUCLEOTIDE SEQUENCE</scope>
    <source>
        <strain evidence="3">YJ-S2-02</strain>
    </source>
</reference>
<dbReference type="EMBL" id="JADZGI010000001">
    <property type="protein sequence ID" value="MBH0111808.1"/>
    <property type="molecule type" value="Genomic_DNA"/>
</dbReference>
<dbReference type="SMART" id="SM00554">
    <property type="entry name" value="FAS1"/>
    <property type="match status" value="1"/>
</dbReference>
<evidence type="ECO:0000313" key="3">
    <source>
        <dbReference type="EMBL" id="MBH0111808.1"/>
    </source>
</evidence>
<comment type="caution">
    <text evidence="3">The sequence shown here is derived from an EMBL/GenBank/DDBJ whole genome shotgun (WGS) entry which is preliminary data.</text>
</comment>
<evidence type="ECO:0000313" key="4">
    <source>
        <dbReference type="Proteomes" id="UP000617634"/>
    </source>
</evidence>
<dbReference type="AlphaFoldDB" id="A0A931HA53"/>
<dbReference type="PROSITE" id="PS51257">
    <property type="entry name" value="PROKAR_LIPOPROTEIN"/>
    <property type="match status" value="1"/>
</dbReference>
<feature type="chain" id="PRO_5037357283" evidence="1">
    <location>
        <begin position="27"/>
        <end position="187"/>
    </location>
</feature>
<feature type="domain" description="FAS1" evidence="2">
    <location>
        <begin position="40"/>
        <end position="184"/>
    </location>
</feature>
<gene>
    <name evidence="3" type="ORF">I5E68_02430</name>
</gene>
<evidence type="ECO:0000259" key="2">
    <source>
        <dbReference type="PROSITE" id="PS50213"/>
    </source>
</evidence>
<accession>A0A931HA53</accession>
<dbReference type="RefSeq" id="WP_197160416.1">
    <property type="nucleotide sequence ID" value="NZ_JADZGI010000001.1"/>
</dbReference>